<dbReference type="InterPro" id="IPR036047">
    <property type="entry name" value="F-box-like_dom_sf"/>
</dbReference>
<dbReference type="EMBL" id="BDSP01000210">
    <property type="protein sequence ID" value="GAX24540.1"/>
    <property type="molecule type" value="Genomic_DNA"/>
</dbReference>
<sequence>MMPVTPAPHNSPPPPKKTTNCRVVTPSVSNNASPSRSSFSFVVVLLKRSSSQQAWGISFSNFGSMVILGSVTTLPQLIQGYWIAPSTSVTESHPSEWLHAPLFSQQTVPRIIRQPQSTVSVALLPGDLVLAINGHLPYQYGSSVDALAQYLRSTQQLCLLIARHHDAVSVACQQHEFRLRSGLFNLNKSSYFAAQAAHVILAPYFAPTKTRIAAPKRILGTPTCVKQTTPSVYTNPLFVDTTTGKPLPYDDTYVHGDPDEGTYAKQFLLPYCTTDFSSWLADRKRKWRSAYKVYPYTQTWIEEDCIEKGGSKKDWDRSDSTLPVDFWSSQGYDSFQQWMHTCKIRWKQSYSWNKQKRRRIEDDVNGVVHLEDGNFTEWLRIRKNQWLVQRRKRQRERLKQAVVTSLEAADNKPSHEHALEAPELVLIDAMLEEKEKENRQKQEVPLFDFVRLMDPVQGCPDDVLVHCLSFLPALEHGKLRCINAKTRNVLEQREVMWQQLCPSHWTLPRRPRKPWCELYLGLLRRETENARKKWDDVLSKGSSLLWKGDHVQSFEKLVAAAEKAFQFDINYTSGVVCERNSLLNLAVIHQRHKVVRWLVTVKGADIESYDRGGFTPLLNAAYAGDRYLIRFLLQQGADRSKIGQFHYTKPLCSPDFEGFTAEGWADYKGFPDLAKLIRLGL</sequence>
<accession>A0A1Z5KDZ5</accession>
<keyword evidence="4" id="KW-1185">Reference proteome</keyword>
<dbReference type="InterPro" id="IPR036770">
    <property type="entry name" value="Ankyrin_rpt-contain_sf"/>
</dbReference>
<dbReference type="AlphaFoldDB" id="A0A1Z5KDZ5"/>
<gene>
    <name evidence="3" type="ORF">FisN_18Lh095</name>
</gene>
<dbReference type="SMART" id="SM00248">
    <property type="entry name" value="ANK"/>
    <property type="match status" value="2"/>
</dbReference>
<name>A0A1Z5KDZ5_FISSO</name>
<feature type="compositionally biased region" description="Pro residues" evidence="2">
    <location>
        <begin position="1"/>
        <end position="16"/>
    </location>
</feature>
<dbReference type="Pfam" id="PF12796">
    <property type="entry name" value="Ank_2"/>
    <property type="match status" value="1"/>
</dbReference>
<dbReference type="PROSITE" id="PS50088">
    <property type="entry name" value="ANK_REPEAT"/>
    <property type="match status" value="1"/>
</dbReference>
<feature type="repeat" description="ANK" evidence="1">
    <location>
        <begin position="612"/>
        <end position="644"/>
    </location>
</feature>
<dbReference type="SUPFAM" id="SSF81383">
    <property type="entry name" value="F-box domain"/>
    <property type="match status" value="1"/>
</dbReference>
<dbReference type="InterPro" id="IPR002110">
    <property type="entry name" value="Ankyrin_rpt"/>
</dbReference>
<protein>
    <submittedName>
        <fullName evidence="3">Uncharacterized protein</fullName>
    </submittedName>
</protein>
<dbReference type="SUPFAM" id="SSF48403">
    <property type="entry name" value="Ankyrin repeat"/>
    <property type="match status" value="1"/>
</dbReference>
<organism evidence="3 4">
    <name type="scientific">Fistulifera solaris</name>
    <name type="common">Oleaginous diatom</name>
    <dbReference type="NCBI Taxonomy" id="1519565"/>
    <lineage>
        <taxon>Eukaryota</taxon>
        <taxon>Sar</taxon>
        <taxon>Stramenopiles</taxon>
        <taxon>Ochrophyta</taxon>
        <taxon>Bacillariophyta</taxon>
        <taxon>Bacillariophyceae</taxon>
        <taxon>Bacillariophycidae</taxon>
        <taxon>Naviculales</taxon>
        <taxon>Naviculaceae</taxon>
        <taxon>Fistulifera</taxon>
    </lineage>
</organism>
<feature type="region of interest" description="Disordered" evidence="2">
    <location>
        <begin position="1"/>
        <end position="20"/>
    </location>
</feature>
<keyword evidence="1" id="KW-0040">ANK repeat</keyword>
<comment type="caution">
    <text evidence="3">The sequence shown here is derived from an EMBL/GenBank/DDBJ whole genome shotgun (WGS) entry which is preliminary data.</text>
</comment>
<dbReference type="PROSITE" id="PS50297">
    <property type="entry name" value="ANK_REP_REGION"/>
    <property type="match status" value="1"/>
</dbReference>
<dbReference type="Proteomes" id="UP000198406">
    <property type="component" value="Unassembled WGS sequence"/>
</dbReference>
<evidence type="ECO:0000313" key="3">
    <source>
        <dbReference type="EMBL" id="GAX24540.1"/>
    </source>
</evidence>
<evidence type="ECO:0000256" key="2">
    <source>
        <dbReference type="SAM" id="MobiDB-lite"/>
    </source>
</evidence>
<dbReference type="Gene3D" id="1.25.40.20">
    <property type="entry name" value="Ankyrin repeat-containing domain"/>
    <property type="match status" value="1"/>
</dbReference>
<evidence type="ECO:0000313" key="4">
    <source>
        <dbReference type="Proteomes" id="UP000198406"/>
    </source>
</evidence>
<evidence type="ECO:0000256" key="1">
    <source>
        <dbReference type="PROSITE-ProRule" id="PRU00023"/>
    </source>
</evidence>
<reference evidence="3 4" key="1">
    <citation type="journal article" date="2015" name="Plant Cell">
        <title>Oil accumulation by the oleaginous diatom Fistulifera solaris as revealed by the genome and transcriptome.</title>
        <authorList>
            <person name="Tanaka T."/>
            <person name="Maeda Y."/>
            <person name="Veluchamy A."/>
            <person name="Tanaka M."/>
            <person name="Abida H."/>
            <person name="Marechal E."/>
            <person name="Bowler C."/>
            <person name="Muto M."/>
            <person name="Sunaga Y."/>
            <person name="Tanaka M."/>
            <person name="Yoshino T."/>
            <person name="Taniguchi T."/>
            <person name="Fukuda Y."/>
            <person name="Nemoto M."/>
            <person name="Matsumoto M."/>
            <person name="Wong P.S."/>
            <person name="Aburatani S."/>
            <person name="Fujibuchi W."/>
        </authorList>
    </citation>
    <scope>NUCLEOTIDE SEQUENCE [LARGE SCALE GENOMIC DNA]</scope>
    <source>
        <strain evidence="3 4">JPCC DA0580</strain>
    </source>
</reference>
<dbReference type="InParanoid" id="A0A1Z5KDZ5"/>
<dbReference type="OrthoDB" id="20872at2759"/>
<proteinExistence type="predicted"/>